<keyword evidence="1" id="KW-0830">Ubiquinone</keyword>
<feature type="transmembrane region" description="Helical" evidence="1">
    <location>
        <begin position="166"/>
        <end position="184"/>
    </location>
</feature>
<comment type="similarity">
    <text evidence="1">Belongs to the complex I subunit 4 family.</text>
</comment>
<dbReference type="GO" id="GO:0042773">
    <property type="term" value="P:ATP synthesis coupled electron transport"/>
    <property type="evidence" value="ECO:0007669"/>
    <property type="project" value="InterPro"/>
</dbReference>
<dbReference type="GO" id="GO:0048039">
    <property type="term" value="F:ubiquinone binding"/>
    <property type="evidence" value="ECO:0007669"/>
    <property type="project" value="TreeGrafter"/>
</dbReference>
<accession>A0A6G5ZTZ8</accession>
<dbReference type="Pfam" id="PF00361">
    <property type="entry name" value="Proton_antipo_M"/>
    <property type="match status" value="1"/>
</dbReference>
<evidence type="ECO:0000259" key="3">
    <source>
        <dbReference type="Pfam" id="PF00361"/>
    </source>
</evidence>
<keyword evidence="1" id="KW-0249">Electron transport</keyword>
<protein>
    <recommendedName>
        <fullName evidence="1">NADH-ubiquinone oxidoreductase chain 4</fullName>
        <ecNumber evidence="1">7.1.1.2</ecNumber>
    </recommendedName>
</protein>
<keyword evidence="1" id="KW-0679">Respiratory chain</keyword>
<dbReference type="AlphaFoldDB" id="A0A6G5ZTZ8"/>
<comment type="subcellular location">
    <subcellularLocation>
        <location evidence="1">Mitochondrion membrane</location>
        <topology evidence="1">Multi-pass membrane protein</topology>
    </subcellularLocation>
</comment>
<feature type="domain" description="NADH:quinone oxidoreductase/Mrp antiporter transmembrane" evidence="3">
    <location>
        <begin position="90"/>
        <end position="372"/>
    </location>
</feature>
<keyword evidence="1" id="KW-0812">Transmembrane</keyword>
<feature type="transmembrane region" description="Helical" evidence="1">
    <location>
        <begin position="33"/>
        <end position="56"/>
    </location>
</feature>
<dbReference type="GO" id="GO:0015990">
    <property type="term" value="P:electron transport coupled proton transport"/>
    <property type="evidence" value="ECO:0007669"/>
    <property type="project" value="TreeGrafter"/>
</dbReference>
<dbReference type="InterPro" id="IPR003918">
    <property type="entry name" value="NADH_UbQ_OxRdtase"/>
</dbReference>
<name>A0A6G5ZTZ8_9EUGL</name>
<dbReference type="GO" id="GO:0031966">
    <property type="term" value="C:mitochondrial membrane"/>
    <property type="evidence" value="ECO:0007669"/>
    <property type="project" value="UniProtKB-SubCell"/>
</dbReference>
<geneLocation type="mitochondrion" evidence="4"/>
<feature type="transmembrane region" description="Helical" evidence="1">
    <location>
        <begin position="204"/>
        <end position="223"/>
    </location>
</feature>
<feature type="transmembrane region" description="Helical" evidence="1">
    <location>
        <begin position="408"/>
        <end position="432"/>
    </location>
</feature>
<feature type="chain" id="PRO_5026175633" description="NADH-ubiquinone oxidoreductase chain 4" evidence="2">
    <location>
        <begin position="18"/>
        <end position="435"/>
    </location>
</feature>
<dbReference type="GO" id="GO:0003954">
    <property type="term" value="F:NADH dehydrogenase activity"/>
    <property type="evidence" value="ECO:0007669"/>
    <property type="project" value="TreeGrafter"/>
</dbReference>
<dbReference type="PANTHER" id="PTHR43507:SF1">
    <property type="entry name" value="NADH-UBIQUINONE OXIDOREDUCTASE CHAIN 4"/>
    <property type="match status" value="1"/>
</dbReference>
<feature type="transmembrane region" description="Helical" evidence="1">
    <location>
        <begin position="93"/>
        <end position="110"/>
    </location>
</feature>
<feature type="transmembrane region" description="Helical" evidence="1">
    <location>
        <begin position="358"/>
        <end position="384"/>
    </location>
</feature>
<keyword evidence="1 4" id="KW-0496">Mitochondrion</keyword>
<evidence type="ECO:0000313" key="4">
    <source>
        <dbReference type="EMBL" id="QHQ98661.1"/>
    </source>
</evidence>
<comment type="catalytic activity">
    <reaction evidence="1">
        <text>a ubiquinone + NADH + 5 H(+)(in) = a ubiquinol + NAD(+) + 4 H(+)(out)</text>
        <dbReference type="Rhea" id="RHEA:29091"/>
        <dbReference type="Rhea" id="RHEA-COMP:9565"/>
        <dbReference type="Rhea" id="RHEA-COMP:9566"/>
        <dbReference type="ChEBI" id="CHEBI:15378"/>
        <dbReference type="ChEBI" id="CHEBI:16389"/>
        <dbReference type="ChEBI" id="CHEBI:17976"/>
        <dbReference type="ChEBI" id="CHEBI:57540"/>
        <dbReference type="ChEBI" id="CHEBI:57945"/>
        <dbReference type="EC" id="7.1.1.2"/>
    </reaction>
</comment>
<reference evidence="4" key="1">
    <citation type="journal article" date="2020" name="Nucleic Acids Res.">
        <title>Gene fragmentation and RNA editing without borders: eccentric mitochondrial genomes of diplonemids.</title>
        <authorList>
            <person name="Kaur B."/>
            <person name="Zahonova K."/>
            <person name="Valach M."/>
            <person name="Faktorova D."/>
            <person name="Prokopchuk G."/>
            <person name="Burger G."/>
            <person name="Lukes J."/>
        </authorList>
    </citation>
    <scope>NUCLEOTIDE SEQUENCE</scope>
</reference>
<feature type="transmembrane region" description="Helical" evidence="1">
    <location>
        <begin position="229"/>
        <end position="249"/>
    </location>
</feature>
<feature type="transmembrane region" description="Helical" evidence="1">
    <location>
        <begin position="122"/>
        <end position="146"/>
    </location>
</feature>
<dbReference type="PANTHER" id="PTHR43507">
    <property type="entry name" value="NADH-UBIQUINONE OXIDOREDUCTASE CHAIN 4"/>
    <property type="match status" value="1"/>
</dbReference>
<feature type="signal peptide" evidence="2">
    <location>
        <begin position="1"/>
        <end position="17"/>
    </location>
</feature>
<organism evidence="4">
    <name type="scientific">Diplonema japonicum</name>
    <dbReference type="NCBI Taxonomy" id="2508216"/>
    <lineage>
        <taxon>Eukaryota</taxon>
        <taxon>Discoba</taxon>
        <taxon>Euglenozoa</taxon>
        <taxon>Diplonemea</taxon>
        <taxon>Diplonemidae</taxon>
        <taxon>Diplonema</taxon>
    </lineage>
</organism>
<keyword evidence="1" id="KW-0472">Membrane</keyword>
<keyword evidence="1" id="KW-0813">Transport</keyword>
<comment type="function">
    <text evidence="1">Core subunit of the mitochondrial membrane respiratory chain NADH dehydrogenase (Complex I) which catalyzes electron transfer from NADH through the respiratory chain, using ubiquinone as an electron acceptor. Essential for the catalytic activity and assembly of complex I.</text>
</comment>
<dbReference type="PRINTS" id="PR01437">
    <property type="entry name" value="NUOXDRDTASE4"/>
</dbReference>
<sequence>MCLLMYVLSMLAELVVSRTHPGLHTGLVLTWWWWDVCFVLDDVCVFWGVFVFVFLMARMVYAKRTAHASMETHTVLVLMYMVSTLLVVLDDLVVFYALFEVMLLLIYGYMHQHSVSSRSAYAMYMLATYTVLGSAVLAVAMILMYILTGASASMYMSAVSTTSHNYALSVAVLMHVAFYCKIPCYPMQGWLTEAHVESTTDASVLLAGIYLKVGIIGWVRYVVHAHSYCLHYMVPLIVAGVIIGTHALVPMLITTVDTKRFAAVSSIAHMQVCVALCTWPHALLTLTGVLLQLVAHSWIAAALFMVIGDVYEVHGSRAATSLHTTGAGASVLLMLLLANSGYPCSASYTGEWLMLATVAMLCYPLLLLVAGLAGLLAICGLALWQHMYVGRVHIHHGAYYTVDSSTTILWVVVCVLMISTMCNTTLVGYLLMLVV</sequence>
<evidence type="ECO:0000256" key="1">
    <source>
        <dbReference type="RuleBase" id="RU003297"/>
    </source>
</evidence>
<keyword evidence="1" id="KW-0520">NAD</keyword>
<keyword evidence="1" id="KW-1133">Transmembrane helix</keyword>
<evidence type="ECO:0000256" key="2">
    <source>
        <dbReference type="SAM" id="SignalP"/>
    </source>
</evidence>
<keyword evidence="2" id="KW-0732">Signal</keyword>
<dbReference type="EMBL" id="MN109074">
    <property type="protein sequence ID" value="QHQ98661.1"/>
    <property type="molecule type" value="mRNA"/>
</dbReference>
<feature type="transmembrane region" description="Helical" evidence="1">
    <location>
        <begin position="289"/>
        <end position="307"/>
    </location>
</feature>
<dbReference type="GO" id="GO:0008137">
    <property type="term" value="F:NADH dehydrogenase (ubiquinone) activity"/>
    <property type="evidence" value="ECO:0007669"/>
    <property type="project" value="UniProtKB-UniRule"/>
</dbReference>
<dbReference type="EC" id="7.1.1.2" evidence="1"/>
<proteinExistence type="evidence at transcript level"/>
<feature type="transmembrane region" description="Helical" evidence="1">
    <location>
        <begin position="319"/>
        <end position="338"/>
    </location>
</feature>
<dbReference type="InterPro" id="IPR001750">
    <property type="entry name" value="ND/Mrp_TM"/>
</dbReference>